<dbReference type="AlphaFoldDB" id="A0A2R3Z5U2"/>
<protein>
    <submittedName>
        <fullName evidence="5">Sugar kinase</fullName>
    </submittedName>
</protein>
<dbReference type="RefSeq" id="WP_107012424.1">
    <property type="nucleotide sequence ID" value="NZ_CP028136.1"/>
</dbReference>
<keyword evidence="6" id="KW-1185">Reference proteome</keyword>
<evidence type="ECO:0000313" key="5">
    <source>
        <dbReference type="EMBL" id="AVR45647.1"/>
    </source>
</evidence>
<evidence type="ECO:0000259" key="4">
    <source>
        <dbReference type="Pfam" id="PF00294"/>
    </source>
</evidence>
<dbReference type="InterPro" id="IPR029056">
    <property type="entry name" value="Ribokinase-like"/>
</dbReference>
<dbReference type="Gene3D" id="3.40.1190.20">
    <property type="match status" value="1"/>
</dbReference>
<name>A0A2R3Z5U2_9FLAO</name>
<dbReference type="InterPro" id="IPR011611">
    <property type="entry name" value="PfkB_dom"/>
</dbReference>
<dbReference type="SUPFAM" id="SSF53613">
    <property type="entry name" value="Ribokinase-like"/>
    <property type="match status" value="1"/>
</dbReference>
<comment type="similarity">
    <text evidence="1">Belongs to the carbohydrate kinase PfkB family.</text>
</comment>
<accession>A0A2R3Z5U2</accession>
<evidence type="ECO:0000256" key="2">
    <source>
        <dbReference type="ARBA" id="ARBA00022679"/>
    </source>
</evidence>
<evidence type="ECO:0000256" key="3">
    <source>
        <dbReference type="ARBA" id="ARBA00022777"/>
    </source>
</evidence>
<dbReference type="Pfam" id="PF00294">
    <property type="entry name" value="PfkB"/>
    <property type="match status" value="1"/>
</dbReference>
<gene>
    <name evidence="5" type="ORF">C7S20_10440</name>
</gene>
<keyword evidence="3 5" id="KW-0418">Kinase</keyword>
<sequence length="342" mass="37895">MQQKTEEKKKVVTFGEVLMRLSPSENRKLQQATHLDFFFGGTEMNVGASLAYFGMKVQHITNVSNDIVGEAAISTLRKFGIDVSEVKKVEHPLGIYFLEVGSAMRSSQIAYNRLHSSFANISPESVDWEGILEDAGYLHWAGISPAISEGAYQALKRGLEIAREKGIIVTADPAYRSNLWKYGRNSQDVLAELVSLSTIFIGGVNEINELLGTEYEIDEESFIAASKALMKAFPSIEKIFDKVRNSVSSSWQKIYGRGWTDKKYITSEELEIRDVVDRIGTGDAYAAGILYGLQHFEDDQQVLDFANAACALKHTHVGDANLVSAEEVLEVVNGNVSGRIKR</sequence>
<dbReference type="PANTHER" id="PTHR43320:SF2">
    <property type="entry name" value="2-DEHYDRO-3-DEOXYGLUCONOKINASE_2-DEHYDRO-3-DEOXYGALACTONOKINASE"/>
    <property type="match status" value="1"/>
</dbReference>
<keyword evidence="2" id="KW-0808">Transferase</keyword>
<dbReference type="CDD" id="cd01166">
    <property type="entry name" value="KdgK"/>
    <property type="match status" value="1"/>
</dbReference>
<organism evidence="5 6">
    <name type="scientific">Christiangramia fulva</name>
    <dbReference type="NCBI Taxonomy" id="2126553"/>
    <lineage>
        <taxon>Bacteria</taxon>
        <taxon>Pseudomonadati</taxon>
        <taxon>Bacteroidota</taxon>
        <taxon>Flavobacteriia</taxon>
        <taxon>Flavobacteriales</taxon>
        <taxon>Flavobacteriaceae</taxon>
        <taxon>Christiangramia</taxon>
    </lineage>
</organism>
<reference evidence="6" key="1">
    <citation type="submission" date="2018-03" db="EMBL/GenBank/DDBJ databases">
        <title>Gramella fulva sp. nov., isolated from a dry surface of tidal flat.</title>
        <authorList>
            <person name="Hwang S.H."/>
            <person name="Hwang W.M."/>
            <person name="Kang K."/>
            <person name="Ahn T.-Y."/>
        </authorList>
    </citation>
    <scope>NUCLEOTIDE SEQUENCE [LARGE SCALE GENOMIC DNA]</scope>
    <source>
        <strain evidence="6">SH35</strain>
    </source>
</reference>
<dbReference type="GO" id="GO:0016301">
    <property type="term" value="F:kinase activity"/>
    <property type="evidence" value="ECO:0007669"/>
    <property type="project" value="UniProtKB-KW"/>
</dbReference>
<dbReference type="OrthoDB" id="9813569at2"/>
<dbReference type="PANTHER" id="PTHR43320">
    <property type="entry name" value="SUGAR KINASE"/>
    <property type="match status" value="1"/>
</dbReference>
<evidence type="ECO:0000256" key="1">
    <source>
        <dbReference type="ARBA" id="ARBA00010688"/>
    </source>
</evidence>
<feature type="domain" description="Carbohydrate kinase PfkB" evidence="4">
    <location>
        <begin position="9"/>
        <end position="321"/>
    </location>
</feature>
<evidence type="ECO:0000313" key="6">
    <source>
        <dbReference type="Proteomes" id="UP000241507"/>
    </source>
</evidence>
<dbReference type="Proteomes" id="UP000241507">
    <property type="component" value="Chromosome"/>
</dbReference>
<proteinExistence type="inferred from homology"/>
<dbReference type="InterPro" id="IPR052700">
    <property type="entry name" value="Carb_kinase_PfkB-like"/>
</dbReference>
<dbReference type="KEGG" id="grs:C7S20_10440"/>
<dbReference type="EMBL" id="CP028136">
    <property type="protein sequence ID" value="AVR45647.1"/>
    <property type="molecule type" value="Genomic_DNA"/>
</dbReference>